<feature type="transmembrane region" description="Helical" evidence="1">
    <location>
        <begin position="35"/>
        <end position="58"/>
    </location>
</feature>
<feature type="transmembrane region" description="Helical" evidence="1">
    <location>
        <begin position="12"/>
        <end position="29"/>
    </location>
</feature>
<protein>
    <submittedName>
        <fullName evidence="2">Uncharacterized protein</fullName>
    </submittedName>
</protein>
<feature type="transmembrane region" description="Helical" evidence="1">
    <location>
        <begin position="65"/>
        <end position="84"/>
    </location>
</feature>
<dbReference type="Proteomes" id="UP000199068">
    <property type="component" value="Unassembled WGS sequence"/>
</dbReference>
<keyword evidence="1" id="KW-0812">Transmembrane</keyword>
<accession>A0A1G9L7Y8</accession>
<keyword evidence="1" id="KW-0472">Membrane</keyword>
<evidence type="ECO:0000256" key="1">
    <source>
        <dbReference type="SAM" id="Phobius"/>
    </source>
</evidence>
<dbReference type="AlphaFoldDB" id="A0A1G9L7Y8"/>
<dbReference type="STRING" id="1121325.SAMN04515677_102444"/>
<organism evidence="2 3">
    <name type="scientific">Romboutsia lituseburensis DSM 797</name>
    <dbReference type="NCBI Taxonomy" id="1121325"/>
    <lineage>
        <taxon>Bacteria</taxon>
        <taxon>Bacillati</taxon>
        <taxon>Bacillota</taxon>
        <taxon>Clostridia</taxon>
        <taxon>Peptostreptococcales</taxon>
        <taxon>Peptostreptococcaceae</taxon>
        <taxon>Romboutsia</taxon>
    </lineage>
</organism>
<sequence>MTRETFIDKFFKFLVLLFWPIVWYNVVSIPKFETVIFMFGLFSILSIIYIAIIIYNFKLFEKITVLYRISTLIAFILFLCSYLIFSKSILLLSLKLIFIAIYFYISCLKNFKYKMNEGVVGILSAILLITITFSY</sequence>
<gene>
    <name evidence="2" type="ORF">SAMN04515677_102444</name>
</gene>
<feature type="transmembrane region" description="Helical" evidence="1">
    <location>
        <begin position="115"/>
        <end position="133"/>
    </location>
</feature>
<reference evidence="2 3" key="1">
    <citation type="submission" date="2016-10" db="EMBL/GenBank/DDBJ databases">
        <authorList>
            <person name="de Groot N.N."/>
        </authorList>
    </citation>
    <scope>NUCLEOTIDE SEQUENCE [LARGE SCALE GENOMIC DNA]</scope>
    <source>
        <strain evidence="2 3">DSM 797</strain>
    </source>
</reference>
<dbReference type="EMBL" id="FNGW01000002">
    <property type="protein sequence ID" value="SDL58061.1"/>
    <property type="molecule type" value="Genomic_DNA"/>
</dbReference>
<name>A0A1G9L7Y8_9FIRM</name>
<evidence type="ECO:0000313" key="3">
    <source>
        <dbReference type="Proteomes" id="UP000199068"/>
    </source>
</evidence>
<proteinExistence type="predicted"/>
<keyword evidence="1" id="KW-1133">Transmembrane helix</keyword>
<feature type="transmembrane region" description="Helical" evidence="1">
    <location>
        <begin position="90"/>
        <end position="108"/>
    </location>
</feature>
<evidence type="ECO:0000313" key="2">
    <source>
        <dbReference type="EMBL" id="SDL58061.1"/>
    </source>
</evidence>
<keyword evidence="3" id="KW-1185">Reference proteome</keyword>